<keyword evidence="3 6" id="KW-0812">Transmembrane</keyword>
<evidence type="ECO:0000256" key="1">
    <source>
        <dbReference type="ARBA" id="ARBA00022475"/>
    </source>
</evidence>
<gene>
    <name evidence="9" type="ordered locus">PERMA_0619</name>
</gene>
<keyword evidence="6" id="KW-0472">Membrane</keyword>
<name>C0QUP3_PERMH</name>
<dbReference type="GO" id="GO:0005886">
    <property type="term" value="C:plasma membrane"/>
    <property type="evidence" value="ECO:0007669"/>
    <property type="project" value="TreeGrafter"/>
</dbReference>
<dbReference type="eggNOG" id="COG1589">
    <property type="taxonomic scope" value="Bacteria"/>
</dbReference>
<sequence>MKTGRIKIFILSVWILICALFGYFSPTIPVVKEIFSVKKVTVLGTDKFKKEDIKRIFEKENWFFLNKEKVREELLKYNFVKEVQINRLFVGSVDLVILERKPFAVIYHRGKKQVIDEDGIPIDMRYYRDVNISHLPKVIYNDNSIRSEKLRKIKKINENFSKIFKVKKYIVNKSQISCVLENDKTVVFSTEDLDKSIRRGKIFFKNRDINEFSYINLSFESMIVVRR</sequence>
<dbReference type="Proteomes" id="UP000001366">
    <property type="component" value="Chromosome"/>
</dbReference>
<evidence type="ECO:0000259" key="7">
    <source>
        <dbReference type="Pfam" id="PF03799"/>
    </source>
</evidence>
<feature type="domain" description="Cell division protein FtsQ/DivIB C-terminal" evidence="7">
    <location>
        <begin position="104"/>
        <end position="206"/>
    </location>
</feature>
<protein>
    <submittedName>
        <fullName evidence="9">Putative polypeptide-transport-associated domain protein FtsQ-type</fullName>
    </submittedName>
</protein>
<reference evidence="9 10" key="1">
    <citation type="journal article" date="2009" name="J. Bacteriol.">
        <title>Complete and draft genome sequences of six members of the Aquificales.</title>
        <authorList>
            <person name="Reysenbach A.L."/>
            <person name="Hamamura N."/>
            <person name="Podar M."/>
            <person name="Griffiths E."/>
            <person name="Ferreira S."/>
            <person name="Hochstein R."/>
            <person name="Heidelberg J."/>
            <person name="Johnson J."/>
            <person name="Mead D."/>
            <person name="Pohorille A."/>
            <person name="Sarmiento M."/>
            <person name="Schweighofer K."/>
            <person name="Seshadri R."/>
            <person name="Voytek M.A."/>
        </authorList>
    </citation>
    <scope>NUCLEOTIDE SEQUENCE [LARGE SCALE GENOMIC DNA]</scope>
    <source>
        <strain evidence="10">DSM 14350 / EX-H1</strain>
    </source>
</reference>
<organism evidence="9 10">
    <name type="scientific">Persephonella marina (strain DSM 14350 / EX-H1)</name>
    <dbReference type="NCBI Taxonomy" id="123214"/>
    <lineage>
        <taxon>Bacteria</taxon>
        <taxon>Pseudomonadati</taxon>
        <taxon>Aquificota</taxon>
        <taxon>Aquificia</taxon>
        <taxon>Aquificales</taxon>
        <taxon>Hydrogenothermaceae</taxon>
        <taxon>Persephonella</taxon>
    </lineage>
</organism>
<evidence type="ECO:0000256" key="4">
    <source>
        <dbReference type="ARBA" id="ARBA00022989"/>
    </source>
</evidence>
<keyword evidence="2" id="KW-0132">Cell division</keyword>
<dbReference type="OrthoDB" id="12797at2"/>
<keyword evidence="1" id="KW-1003">Cell membrane</keyword>
<dbReference type="InterPro" id="IPR013685">
    <property type="entry name" value="POTRA_FtsQ_type"/>
</dbReference>
<dbReference type="InterPro" id="IPR050487">
    <property type="entry name" value="FtsQ_DivIB"/>
</dbReference>
<keyword evidence="5" id="KW-0131">Cell cycle</keyword>
<dbReference type="Pfam" id="PF03799">
    <property type="entry name" value="FtsQ_DivIB_C"/>
    <property type="match status" value="1"/>
</dbReference>
<dbReference type="RefSeq" id="WP_012676392.1">
    <property type="nucleotide sequence ID" value="NC_012440.1"/>
</dbReference>
<dbReference type="AlphaFoldDB" id="C0QUP3"/>
<dbReference type="PANTHER" id="PTHR37820">
    <property type="entry name" value="CELL DIVISION PROTEIN DIVIB"/>
    <property type="match status" value="1"/>
</dbReference>
<dbReference type="STRING" id="123214.PERMA_0619"/>
<keyword evidence="4 6" id="KW-1133">Transmembrane helix</keyword>
<evidence type="ECO:0000256" key="6">
    <source>
        <dbReference type="SAM" id="Phobius"/>
    </source>
</evidence>
<dbReference type="GO" id="GO:0051301">
    <property type="term" value="P:cell division"/>
    <property type="evidence" value="ECO:0007669"/>
    <property type="project" value="UniProtKB-KW"/>
</dbReference>
<evidence type="ECO:0000313" key="10">
    <source>
        <dbReference type="Proteomes" id="UP000001366"/>
    </source>
</evidence>
<dbReference type="Gene3D" id="3.10.20.310">
    <property type="entry name" value="membrane protein fhac"/>
    <property type="match status" value="1"/>
</dbReference>
<dbReference type="PANTHER" id="PTHR37820:SF1">
    <property type="entry name" value="CELL DIVISION PROTEIN FTSQ"/>
    <property type="match status" value="1"/>
</dbReference>
<feature type="domain" description="POTRA" evidence="8">
    <location>
        <begin position="35"/>
        <end position="100"/>
    </location>
</feature>
<evidence type="ECO:0000256" key="3">
    <source>
        <dbReference type="ARBA" id="ARBA00022692"/>
    </source>
</evidence>
<dbReference type="HOGENOM" id="CLU_1250083_0_0_0"/>
<dbReference type="KEGG" id="pmx:PERMA_0619"/>
<proteinExistence type="predicted"/>
<evidence type="ECO:0000259" key="8">
    <source>
        <dbReference type="Pfam" id="PF08478"/>
    </source>
</evidence>
<evidence type="ECO:0000256" key="2">
    <source>
        <dbReference type="ARBA" id="ARBA00022618"/>
    </source>
</evidence>
<dbReference type="Pfam" id="PF08478">
    <property type="entry name" value="POTRA_1"/>
    <property type="match status" value="1"/>
</dbReference>
<evidence type="ECO:0000313" key="9">
    <source>
        <dbReference type="EMBL" id="ACO04154.1"/>
    </source>
</evidence>
<dbReference type="InterPro" id="IPR005548">
    <property type="entry name" value="Cell_div_FtsQ/DivIB_C"/>
</dbReference>
<evidence type="ECO:0000256" key="5">
    <source>
        <dbReference type="ARBA" id="ARBA00023306"/>
    </source>
</evidence>
<dbReference type="EMBL" id="CP001230">
    <property type="protein sequence ID" value="ACO04154.1"/>
    <property type="molecule type" value="Genomic_DNA"/>
</dbReference>
<feature type="transmembrane region" description="Helical" evidence="6">
    <location>
        <begin position="7"/>
        <end position="24"/>
    </location>
</feature>
<dbReference type="PaxDb" id="123214-PERMA_0619"/>
<keyword evidence="10" id="KW-1185">Reference proteome</keyword>
<accession>C0QUP3</accession>